<protein>
    <submittedName>
        <fullName evidence="1">Uncharacterized protein</fullName>
    </submittedName>
</protein>
<evidence type="ECO:0000313" key="1">
    <source>
        <dbReference type="EMBL" id="KAK1420447.1"/>
    </source>
</evidence>
<gene>
    <name evidence="1" type="ORF">QVD17_22055</name>
</gene>
<dbReference type="EMBL" id="JAUHHV010000006">
    <property type="protein sequence ID" value="KAK1420447.1"/>
    <property type="molecule type" value="Genomic_DNA"/>
</dbReference>
<evidence type="ECO:0000313" key="2">
    <source>
        <dbReference type="Proteomes" id="UP001229421"/>
    </source>
</evidence>
<dbReference type="AlphaFoldDB" id="A0AAD8KHG4"/>
<sequence>MNGLQPLCLPLYSPYHYPSPSPPFSLTLISPIYPNFTSPFYINSQSICSILLLLYLFLPSSLSFSLVSLSYATSFVVSQRFRRFRCYGVRRGFNFCALN</sequence>
<dbReference type="Proteomes" id="UP001229421">
    <property type="component" value="Unassembled WGS sequence"/>
</dbReference>
<accession>A0AAD8KHG4</accession>
<comment type="caution">
    <text evidence="1">The sequence shown here is derived from an EMBL/GenBank/DDBJ whole genome shotgun (WGS) entry which is preliminary data.</text>
</comment>
<reference evidence="1" key="1">
    <citation type="journal article" date="2023" name="bioRxiv">
        <title>Improved chromosome-level genome assembly for marigold (Tagetes erecta).</title>
        <authorList>
            <person name="Jiang F."/>
            <person name="Yuan L."/>
            <person name="Wang S."/>
            <person name="Wang H."/>
            <person name="Xu D."/>
            <person name="Wang A."/>
            <person name="Fan W."/>
        </authorList>
    </citation>
    <scope>NUCLEOTIDE SEQUENCE</scope>
    <source>
        <strain evidence="1">WSJ</strain>
        <tissue evidence="1">Leaf</tissue>
    </source>
</reference>
<proteinExistence type="predicted"/>
<organism evidence="1 2">
    <name type="scientific">Tagetes erecta</name>
    <name type="common">African marigold</name>
    <dbReference type="NCBI Taxonomy" id="13708"/>
    <lineage>
        <taxon>Eukaryota</taxon>
        <taxon>Viridiplantae</taxon>
        <taxon>Streptophyta</taxon>
        <taxon>Embryophyta</taxon>
        <taxon>Tracheophyta</taxon>
        <taxon>Spermatophyta</taxon>
        <taxon>Magnoliopsida</taxon>
        <taxon>eudicotyledons</taxon>
        <taxon>Gunneridae</taxon>
        <taxon>Pentapetalae</taxon>
        <taxon>asterids</taxon>
        <taxon>campanulids</taxon>
        <taxon>Asterales</taxon>
        <taxon>Asteraceae</taxon>
        <taxon>Asteroideae</taxon>
        <taxon>Heliantheae alliance</taxon>
        <taxon>Tageteae</taxon>
        <taxon>Tagetes</taxon>
    </lineage>
</organism>
<keyword evidence="2" id="KW-1185">Reference proteome</keyword>
<name>A0AAD8KHG4_TARER</name>